<accession>A0ACB8VV77</accession>
<reference evidence="1" key="1">
    <citation type="submission" date="2022-04" db="EMBL/GenBank/DDBJ databases">
        <title>Jade perch genome.</title>
        <authorList>
            <person name="Chao B."/>
        </authorList>
    </citation>
    <scope>NUCLEOTIDE SEQUENCE</scope>
    <source>
        <strain evidence="1">CB-2022</strain>
    </source>
</reference>
<dbReference type="Proteomes" id="UP000831701">
    <property type="component" value="Chromosome 17"/>
</dbReference>
<organism evidence="1 2">
    <name type="scientific">Scortum barcoo</name>
    <name type="common">barcoo grunter</name>
    <dbReference type="NCBI Taxonomy" id="214431"/>
    <lineage>
        <taxon>Eukaryota</taxon>
        <taxon>Metazoa</taxon>
        <taxon>Chordata</taxon>
        <taxon>Craniata</taxon>
        <taxon>Vertebrata</taxon>
        <taxon>Euteleostomi</taxon>
        <taxon>Actinopterygii</taxon>
        <taxon>Neopterygii</taxon>
        <taxon>Teleostei</taxon>
        <taxon>Neoteleostei</taxon>
        <taxon>Acanthomorphata</taxon>
        <taxon>Eupercaria</taxon>
        <taxon>Centrarchiformes</taxon>
        <taxon>Terapontoidei</taxon>
        <taxon>Terapontidae</taxon>
        <taxon>Scortum</taxon>
    </lineage>
</organism>
<evidence type="ECO:0000313" key="2">
    <source>
        <dbReference type="Proteomes" id="UP000831701"/>
    </source>
</evidence>
<name>A0ACB8VV77_9TELE</name>
<comment type="caution">
    <text evidence="1">The sequence shown here is derived from an EMBL/GenBank/DDBJ whole genome shotgun (WGS) entry which is preliminary data.</text>
</comment>
<gene>
    <name evidence="1" type="ORF">L3Q82_002644</name>
</gene>
<protein>
    <submittedName>
        <fullName evidence="1">Uncharacterized protein</fullName>
    </submittedName>
</protein>
<dbReference type="EMBL" id="CM041547">
    <property type="protein sequence ID" value="KAI3359098.1"/>
    <property type="molecule type" value="Genomic_DNA"/>
</dbReference>
<evidence type="ECO:0000313" key="1">
    <source>
        <dbReference type="EMBL" id="KAI3359098.1"/>
    </source>
</evidence>
<sequence>MFRHRPTHNNKAMDELFGVIDRTDRDPEAAFIVAGDFNSANLRKVLLRCHQHISYPTRGENTLDHVYTPYADTYKALPRSPFGKSDHASVLLLPFL</sequence>
<keyword evidence="2" id="KW-1185">Reference proteome</keyword>
<proteinExistence type="predicted"/>